<sequence length="193" mass="21181">MKYLKANKGFTLVEMIGVMAVIAILAAIAAPRVFDAIQDAKVTSLVQQINSFQTAATQIYKDTGRFPRYLSTNTNAFYNTFMNKNSLNTANADMPGWNGPYLDNMPAHPITPGARQEIVNTNNNAYICDADGDGTNEGPWLTYRVDGLDRKVMEKVSNIIDGDGGTTNWATTGKVKEYNGNNARIMVVCLVRT</sequence>
<proteinExistence type="predicted"/>
<dbReference type="Pfam" id="PF07963">
    <property type="entry name" value="N_methyl"/>
    <property type="match status" value="1"/>
</dbReference>
<dbReference type="PANTHER" id="PTHR30093">
    <property type="entry name" value="GENERAL SECRETION PATHWAY PROTEIN G"/>
    <property type="match status" value="1"/>
</dbReference>
<dbReference type="InterPro" id="IPR045584">
    <property type="entry name" value="Pilin-like"/>
</dbReference>
<keyword evidence="1" id="KW-1133">Transmembrane helix</keyword>
<keyword evidence="3" id="KW-1185">Reference proteome</keyword>
<keyword evidence="1" id="KW-0472">Membrane</keyword>
<comment type="caution">
    <text evidence="2">The sequence shown here is derived from an EMBL/GenBank/DDBJ whole genome shotgun (WGS) entry which is preliminary data.</text>
</comment>
<gene>
    <name evidence="2" type="ORF">RM552_11535</name>
</gene>
<dbReference type="RefSeq" id="WP_311368996.1">
    <property type="nucleotide sequence ID" value="NZ_JAVRHX010000003.1"/>
</dbReference>
<dbReference type="SUPFAM" id="SSF54523">
    <property type="entry name" value="Pili subunits"/>
    <property type="match status" value="1"/>
</dbReference>
<feature type="transmembrane region" description="Helical" evidence="1">
    <location>
        <begin position="12"/>
        <end position="34"/>
    </location>
</feature>
<reference evidence="2 3" key="1">
    <citation type="submission" date="2023-09" db="EMBL/GenBank/DDBJ databases">
        <authorList>
            <person name="Rey-Velasco X."/>
        </authorList>
    </citation>
    <scope>NUCLEOTIDE SEQUENCE [LARGE SCALE GENOMIC DNA]</scope>
    <source>
        <strain evidence="2 3">P117</strain>
    </source>
</reference>
<dbReference type="Proteomes" id="UP001253545">
    <property type="component" value="Unassembled WGS sequence"/>
</dbReference>
<dbReference type="EMBL" id="JAVRHX010000003">
    <property type="protein sequence ID" value="MDT0595480.1"/>
    <property type="molecule type" value="Genomic_DNA"/>
</dbReference>
<name>A0ABU2ZS83_9ALTE</name>
<protein>
    <submittedName>
        <fullName evidence="2">Prepilin-type N-terminal cleavage/methylation domain-containing protein</fullName>
    </submittedName>
</protein>
<dbReference type="Gene3D" id="3.30.700.10">
    <property type="entry name" value="Glycoprotein, Type 4 Pilin"/>
    <property type="match status" value="1"/>
</dbReference>
<accession>A0ABU2ZS83</accession>
<keyword evidence="1" id="KW-0812">Transmembrane</keyword>
<evidence type="ECO:0000256" key="1">
    <source>
        <dbReference type="SAM" id="Phobius"/>
    </source>
</evidence>
<organism evidence="2 3">
    <name type="scientific">Glaciecola petra</name>
    <dbReference type="NCBI Taxonomy" id="3075602"/>
    <lineage>
        <taxon>Bacteria</taxon>
        <taxon>Pseudomonadati</taxon>
        <taxon>Pseudomonadota</taxon>
        <taxon>Gammaproteobacteria</taxon>
        <taxon>Alteromonadales</taxon>
        <taxon>Alteromonadaceae</taxon>
        <taxon>Glaciecola</taxon>
    </lineage>
</organism>
<dbReference type="InterPro" id="IPR012902">
    <property type="entry name" value="N_methyl_site"/>
</dbReference>
<dbReference type="NCBIfam" id="TIGR02532">
    <property type="entry name" value="IV_pilin_GFxxxE"/>
    <property type="match status" value="1"/>
</dbReference>
<evidence type="ECO:0000313" key="2">
    <source>
        <dbReference type="EMBL" id="MDT0595480.1"/>
    </source>
</evidence>
<dbReference type="PROSITE" id="PS00409">
    <property type="entry name" value="PROKAR_NTER_METHYL"/>
    <property type="match status" value="1"/>
</dbReference>
<evidence type="ECO:0000313" key="3">
    <source>
        <dbReference type="Proteomes" id="UP001253545"/>
    </source>
</evidence>